<feature type="domain" description="Peptidase C-terminal archaeal/bacterial" evidence="9">
    <location>
        <begin position="642"/>
        <end position="709"/>
    </location>
</feature>
<dbReference type="PROSITE" id="PS00138">
    <property type="entry name" value="SUBTILASE_SER"/>
    <property type="match status" value="1"/>
</dbReference>
<proteinExistence type="inferred from homology"/>
<dbReference type="Gene3D" id="3.40.50.200">
    <property type="entry name" value="Peptidase S8/S53 domain"/>
    <property type="match status" value="1"/>
</dbReference>
<evidence type="ECO:0000256" key="7">
    <source>
        <dbReference type="SAM" id="SignalP"/>
    </source>
</evidence>
<gene>
    <name evidence="10" type="ORF">H9645_13710</name>
</gene>
<accession>A0ABR8UM37</accession>
<keyword evidence="11" id="KW-1185">Reference proteome</keyword>
<feature type="chain" id="PRO_5046541717" evidence="7">
    <location>
        <begin position="29"/>
        <end position="820"/>
    </location>
</feature>
<dbReference type="InterPro" id="IPR000209">
    <property type="entry name" value="Peptidase_S8/S53_dom"/>
</dbReference>
<dbReference type="InterPro" id="IPR023828">
    <property type="entry name" value="Peptidase_S8_Ser-AS"/>
</dbReference>
<evidence type="ECO:0000256" key="2">
    <source>
        <dbReference type="ARBA" id="ARBA00022670"/>
    </source>
</evidence>
<dbReference type="Gene3D" id="2.60.120.380">
    <property type="match status" value="2"/>
</dbReference>
<dbReference type="InterPro" id="IPR034176">
    <property type="entry name" value="Peptidases_S8_13"/>
</dbReference>
<dbReference type="InterPro" id="IPR015500">
    <property type="entry name" value="Peptidase_S8_subtilisin-rel"/>
</dbReference>
<keyword evidence="7" id="KW-0732">Signal</keyword>
<evidence type="ECO:0000259" key="9">
    <source>
        <dbReference type="Pfam" id="PF04151"/>
    </source>
</evidence>
<dbReference type="PRINTS" id="PR00723">
    <property type="entry name" value="SUBTILISIN"/>
</dbReference>
<dbReference type="PROSITE" id="PS00137">
    <property type="entry name" value="SUBTILASE_HIS"/>
    <property type="match status" value="1"/>
</dbReference>
<dbReference type="CDD" id="cd07496">
    <property type="entry name" value="Peptidases_S8_13"/>
    <property type="match status" value="1"/>
</dbReference>
<name>A0ABR8UM37_9GAMM</name>
<reference evidence="10 11" key="1">
    <citation type="submission" date="2020-08" db="EMBL/GenBank/DDBJ databases">
        <title>A Genomic Blueprint of the Chicken Gut Microbiome.</title>
        <authorList>
            <person name="Gilroy R."/>
            <person name="Ravi A."/>
            <person name="Getino M."/>
            <person name="Pursley I."/>
            <person name="Horton D.L."/>
            <person name="Alikhan N.-F."/>
            <person name="Baker D."/>
            <person name="Gharbi K."/>
            <person name="Hall N."/>
            <person name="Watson M."/>
            <person name="Adriaenssens E.M."/>
            <person name="Foster-Nyarko E."/>
            <person name="Jarju S."/>
            <person name="Secka A."/>
            <person name="Antonio M."/>
            <person name="Oren A."/>
            <person name="Chaudhuri R."/>
            <person name="La Ragione R.M."/>
            <person name="Hildebrand F."/>
            <person name="Pallen M.J."/>
        </authorList>
    </citation>
    <scope>NUCLEOTIDE SEQUENCE [LARGE SCALE GENOMIC DNA]</scope>
    <source>
        <strain evidence="10 11">Sa2BVA3</strain>
    </source>
</reference>
<dbReference type="InterPro" id="IPR050131">
    <property type="entry name" value="Peptidase_S8_subtilisin-like"/>
</dbReference>
<dbReference type="InterPro" id="IPR036852">
    <property type="entry name" value="Peptidase_S8/S53_dom_sf"/>
</dbReference>
<keyword evidence="3 5" id="KW-0378">Hydrolase</keyword>
<feature type="active site" description="Charge relay system" evidence="5">
    <location>
        <position position="243"/>
    </location>
</feature>
<comment type="caution">
    <text evidence="10">The sequence shown here is derived from an EMBL/GenBank/DDBJ whole genome shotgun (WGS) entry which is preliminary data.</text>
</comment>
<dbReference type="Proteomes" id="UP000647183">
    <property type="component" value="Unassembled WGS sequence"/>
</dbReference>
<feature type="compositionally biased region" description="Basic and acidic residues" evidence="6">
    <location>
        <begin position="217"/>
        <end position="227"/>
    </location>
</feature>
<dbReference type="Pfam" id="PF04151">
    <property type="entry name" value="PPC"/>
    <property type="match status" value="2"/>
</dbReference>
<evidence type="ECO:0000313" key="10">
    <source>
        <dbReference type="EMBL" id="MBD7989088.1"/>
    </source>
</evidence>
<evidence type="ECO:0000256" key="3">
    <source>
        <dbReference type="ARBA" id="ARBA00022801"/>
    </source>
</evidence>
<dbReference type="PROSITE" id="PS51892">
    <property type="entry name" value="SUBTILASE"/>
    <property type="match status" value="1"/>
</dbReference>
<feature type="signal peptide" evidence="7">
    <location>
        <begin position="1"/>
        <end position="28"/>
    </location>
</feature>
<evidence type="ECO:0000256" key="5">
    <source>
        <dbReference type="PROSITE-ProRule" id="PRU01240"/>
    </source>
</evidence>
<evidence type="ECO:0000259" key="8">
    <source>
        <dbReference type="Pfam" id="PF00082"/>
    </source>
</evidence>
<feature type="active site" description="Charge relay system" evidence="5">
    <location>
        <position position="423"/>
    </location>
</feature>
<dbReference type="InterPro" id="IPR007280">
    <property type="entry name" value="Peptidase_C_arc/bac"/>
</dbReference>
<keyword evidence="2 5" id="KW-0645">Protease</keyword>
<feature type="domain" description="Peptidase S8/S53" evidence="8">
    <location>
        <begin position="183"/>
        <end position="457"/>
    </location>
</feature>
<feature type="region of interest" description="Disordered" evidence="6">
    <location>
        <begin position="216"/>
        <end position="238"/>
    </location>
</feature>
<dbReference type="PANTHER" id="PTHR43806:SF11">
    <property type="entry name" value="CEREVISIN-RELATED"/>
    <property type="match status" value="1"/>
</dbReference>
<dbReference type="Pfam" id="PF00082">
    <property type="entry name" value="Peptidase_S8"/>
    <property type="match status" value="1"/>
</dbReference>
<dbReference type="RefSeq" id="WP_191730245.1">
    <property type="nucleotide sequence ID" value="NZ_JACSQJ010000010.1"/>
</dbReference>
<feature type="domain" description="Peptidase C-terminal archaeal/bacterial" evidence="9">
    <location>
        <begin position="526"/>
        <end position="594"/>
    </location>
</feature>
<organism evidence="10 11">
    <name type="scientific">Luteimonas colneyensis</name>
    <dbReference type="NCBI Taxonomy" id="2762230"/>
    <lineage>
        <taxon>Bacteria</taxon>
        <taxon>Pseudomonadati</taxon>
        <taxon>Pseudomonadota</taxon>
        <taxon>Gammaproteobacteria</taxon>
        <taxon>Lysobacterales</taxon>
        <taxon>Lysobacteraceae</taxon>
        <taxon>Luteimonas</taxon>
    </lineage>
</organism>
<dbReference type="InterPro" id="IPR022398">
    <property type="entry name" value="Peptidase_S8_His-AS"/>
</dbReference>
<sequence length="820" mass="85111">MTSTTRSNTTTALAVAITAALFAAPSYAAMRTPAAAKPAQVQKAVAKQPVFSKPAQAYGTNLKAPADDSYDSFLVSFKKGAKPAADMQRQLDAIGKALGARITVERTTGTGAQLIRLDREIDVVARRKLEVELMKHPSIRAVEPNGRMYRAMEPNDPLFVQQWHYKGDGMGINATEAWDTVDGSGYIVAVLDTGELQHEDLTGQFVAGYDFISDPANARDGDGRDADPSDTGDWDDKYDSSWHGTHVAGTVAALTNNGIGVAGVAHGAKVQHVRVLGNQGGSFADINDAIVWASGGTVPGVPANPTPAHIINLSLGGATACPVAMQEAINIAIENGTAVIAAAGNSSANVSGFSPAGCEGVIAVAGTGPNNTKYASTNFGTGISVAAPAGSGVTPAENQVLSTLNTGLEGPEDDSYAWYAGTSMAAPHVAGTAALMMEAAGEHLPPDELEVMLQNTGYAANGLVTGCNTASLWCASMIDAGRAVAVADGSELLPPAPPGPPPPPPPVVLENGVASALGPMSSNEERFFTLEVPANQASLVFNFAPGTGDSDLYVRYGSAPTSSTYDCRPYTGGAVAETCSFTNPQAGTWHVRISAYSTSDGWNLTGTYDDEGTTPPPGPDAIELDNGVAVTGISVDTDEQLLYFIDVPVDATDLSVQLSGDGEGDADLYVRRGDAPTGSVYDCRSWELGSNELCEFPTPAAGQWYVLINGYEAASGLSLVASYVGDEQPPENAPQNLLARYAFALRGQRIRVPLTWTGGQGEQVDVRFNGEVAATVANTGKLTHTFNAAAIGPGSATYQVCNAGTDECSAEITVNYTARR</sequence>
<protein>
    <submittedName>
        <fullName evidence="10">S8 family serine peptidase</fullName>
    </submittedName>
</protein>
<evidence type="ECO:0000256" key="4">
    <source>
        <dbReference type="ARBA" id="ARBA00022825"/>
    </source>
</evidence>
<dbReference type="EMBL" id="JACSQJ010000010">
    <property type="protein sequence ID" value="MBD7989088.1"/>
    <property type="molecule type" value="Genomic_DNA"/>
</dbReference>
<evidence type="ECO:0000256" key="6">
    <source>
        <dbReference type="SAM" id="MobiDB-lite"/>
    </source>
</evidence>
<evidence type="ECO:0000256" key="1">
    <source>
        <dbReference type="ARBA" id="ARBA00011073"/>
    </source>
</evidence>
<dbReference type="SUPFAM" id="SSF52743">
    <property type="entry name" value="Subtilisin-like"/>
    <property type="match status" value="1"/>
</dbReference>
<evidence type="ECO:0000313" key="11">
    <source>
        <dbReference type="Proteomes" id="UP000647183"/>
    </source>
</evidence>
<keyword evidence="4 5" id="KW-0720">Serine protease</keyword>
<dbReference type="PANTHER" id="PTHR43806">
    <property type="entry name" value="PEPTIDASE S8"/>
    <property type="match status" value="1"/>
</dbReference>
<feature type="active site" description="Charge relay system" evidence="5">
    <location>
        <position position="192"/>
    </location>
</feature>
<comment type="similarity">
    <text evidence="1 5">Belongs to the peptidase S8 family.</text>
</comment>